<gene>
    <name evidence="2" type="ORF">GE061_002177</name>
</gene>
<dbReference type="OrthoDB" id="10256463at2759"/>
<sequence length="268" mass="30354">MNDRVIEKLAESYPFRRAAKWAVYFIHKARAIKPEELIPEDKVKNLGSKLEERLKNIAEDLAKKNKNGPSLSTRILSNFRVVPWELPKRIFTSFLPPIFGENSRKVYVDFVGPLLAVVLLWSILTSGHYDKHPKAMLETPPVLSLAYYCLAMPSLCLFLAKVGNSNLTLPEIVALLGYGLYGHLATIFLCYLFSMESSNFFFFTVMTFFCGLSALRLVIVLLMTIPKPAARLIVCSIAATFHILFLVHIHFSYMHKTFVYGGSKISPK</sequence>
<dbReference type="AlphaFoldDB" id="A0A8S9X4B6"/>
<feature type="transmembrane region" description="Helical" evidence="1">
    <location>
        <begin position="232"/>
        <end position="251"/>
    </location>
</feature>
<proteinExistence type="predicted"/>
<dbReference type="Proteomes" id="UP000466442">
    <property type="component" value="Unassembled WGS sequence"/>
</dbReference>
<feature type="transmembrane region" description="Helical" evidence="1">
    <location>
        <begin position="106"/>
        <end position="124"/>
    </location>
</feature>
<feature type="transmembrane region" description="Helical" evidence="1">
    <location>
        <begin position="200"/>
        <end position="225"/>
    </location>
</feature>
<evidence type="ECO:0000313" key="2">
    <source>
        <dbReference type="EMBL" id="KAF6203842.1"/>
    </source>
</evidence>
<protein>
    <recommendedName>
        <fullName evidence="4">Protein YIPF3</fullName>
    </recommendedName>
</protein>
<name>A0A8S9X4B6_APOLU</name>
<dbReference type="EMBL" id="WIXP02000010">
    <property type="protein sequence ID" value="KAF6203842.1"/>
    <property type="molecule type" value="Genomic_DNA"/>
</dbReference>
<evidence type="ECO:0008006" key="4">
    <source>
        <dbReference type="Google" id="ProtNLM"/>
    </source>
</evidence>
<keyword evidence="1" id="KW-0812">Transmembrane</keyword>
<feature type="transmembrane region" description="Helical" evidence="1">
    <location>
        <begin position="172"/>
        <end position="194"/>
    </location>
</feature>
<accession>A0A8S9X4B6</accession>
<evidence type="ECO:0000256" key="1">
    <source>
        <dbReference type="SAM" id="Phobius"/>
    </source>
</evidence>
<comment type="caution">
    <text evidence="2">The sequence shown here is derived from an EMBL/GenBank/DDBJ whole genome shotgun (WGS) entry which is preliminary data.</text>
</comment>
<feature type="transmembrane region" description="Helical" evidence="1">
    <location>
        <begin position="144"/>
        <end position="160"/>
    </location>
</feature>
<keyword evidence="1" id="KW-1133">Transmembrane helix</keyword>
<organism evidence="2 3">
    <name type="scientific">Apolygus lucorum</name>
    <name type="common">Small green plant bug</name>
    <name type="synonym">Lygocoris lucorum</name>
    <dbReference type="NCBI Taxonomy" id="248454"/>
    <lineage>
        <taxon>Eukaryota</taxon>
        <taxon>Metazoa</taxon>
        <taxon>Ecdysozoa</taxon>
        <taxon>Arthropoda</taxon>
        <taxon>Hexapoda</taxon>
        <taxon>Insecta</taxon>
        <taxon>Pterygota</taxon>
        <taxon>Neoptera</taxon>
        <taxon>Paraneoptera</taxon>
        <taxon>Hemiptera</taxon>
        <taxon>Heteroptera</taxon>
        <taxon>Panheteroptera</taxon>
        <taxon>Cimicomorpha</taxon>
        <taxon>Miridae</taxon>
        <taxon>Mirini</taxon>
        <taxon>Apolygus</taxon>
    </lineage>
</organism>
<keyword evidence="3" id="KW-1185">Reference proteome</keyword>
<reference evidence="2" key="1">
    <citation type="journal article" date="2021" name="Mol. Ecol. Resour.">
        <title>Apolygus lucorum genome provides insights into omnivorousness and mesophyll feeding.</title>
        <authorList>
            <person name="Liu Y."/>
            <person name="Liu H."/>
            <person name="Wang H."/>
            <person name="Huang T."/>
            <person name="Liu B."/>
            <person name="Yang B."/>
            <person name="Yin L."/>
            <person name="Li B."/>
            <person name="Zhang Y."/>
            <person name="Zhang S."/>
            <person name="Jiang F."/>
            <person name="Zhang X."/>
            <person name="Ren Y."/>
            <person name="Wang B."/>
            <person name="Wang S."/>
            <person name="Lu Y."/>
            <person name="Wu K."/>
            <person name="Fan W."/>
            <person name="Wang G."/>
        </authorList>
    </citation>
    <scope>NUCLEOTIDE SEQUENCE</scope>
    <source>
        <strain evidence="2">12Hb</strain>
    </source>
</reference>
<keyword evidence="1" id="KW-0472">Membrane</keyword>
<evidence type="ECO:0000313" key="3">
    <source>
        <dbReference type="Proteomes" id="UP000466442"/>
    </source>
</evidence>